<reference evidence="1 2" key="1">
    <citation type="journal article" date="2015" name="Nature">
        <title>rRNA introns, odd ribosomes, and small enigmatic genomes across a large radiation of phyla.</title>
        <authorList>
            <person name="Brown C.T."/>
            <person name="Hug L.A."/>
            <person name="Thomas B.C."/>
            <person name="Sharon I."/>
            <person name="Castelle C.J."/>
            <person name="Singh A."/>
            <person name="Wilkins M.J."/>
            <person name="Williams K.H."/>
            <person name="Banfield J.F."/>
        </authorList>
    </citation>
    <scope>NUCLEOTIDE SEQUENCE [LARGE SCALE GENOMIC DNA]</scope>
</reference>
<dbReference type="EMBL" id="LCQQ01000010">
    <property type="protein sequence ID" value="KKW21273.1"/>
    <property type="molecule type" value="Genomic_DNA"/>
</dbReference>
<evidence type="ECO:0000313" key="1">
    <source>
        <dbReference type="EMBL" id="KKW21273.1"/>
    </source>
</evidence>
<name>A0A0G1WQZ2_9BACT</name>
<comment type="caution">
    <text evidence="1">The sequence shown here is derived from an EMBL/GenBank/DDBJ whole genome shotgun (WGS) entry which is preliminary data.</text>
</comment>
<dbReference type="AlphaFoldDB" id="A0A0G1WQZ2"/>
<dbReference type="Proteomes" id="UP000034201">
    <property type="component" value="Unassembled WGS sequence"/>
</dbReference>
<organism evidence="1 2">
    <name type="scientific">Candidatus Adlerbacteria bacterium GW2011_GWC1_50_9</name>
    <dbReference type="NCBI Taxonomy" id="1618608"/>
    <lineage>
        <taxon>Bacteria</taxon>
        <taxon>Candidatus Adleribacteriota</taxon>
    </lineage>
</organism>
<sequence length="118" mass="13451">MIYHLLEHVQKPHSGSEVKISAAASNGSDSMYHRIHLVLRRDASLEILTSRFRKRVSGHALGSPLFWLAAANLPIRILVSFNRFFNFLMRYLNPQKINGVYGIVNVEFIFKFVNGVPP</sequence>
<accession>A0A0G1WQZ2</accession>
<gene>
    <name evidence="1" type="ORF">UY61_C0010G0017</name>
</gene>
<evidence type="ECO:0000313" key="2">
    <source>
        <dbReference type="Proteomes" id="UP000034201"/>
    </source>
</evidence>
<proteinExistence type="predicted"/>
<protein>
    <submittedName>
        <fullName evidence="1">Uncharacterized protein</fullName>
    </submittedName>
</protein>